<dbReference type="OrthoDB" id="9790372at2"/>
<keyword evidence="2" id="KW-1185">Reference proteome</keyword>
<evidence type="ECO:0000313" key="1">
    <source>
        <dbReference type="EMBL" id="SEO80657.1"/>
    </source>
</evidence>
<organism evidence="1 2">
    <name type="scientific">Denitrobacterium detoxificans</name>
    <dbReference type="NCBI Taxonomy" id="79604"/>
    <lineage>
        <taxon>Bacteria</taxon>
        <taxon>Bacillati</taxon>
        <taxon>Actinomycetota</taxon>
        <taxon>Coriobacteriia</taxon>
        <taxon>Eggerthellales</taxon>
        <taxon>Eggerthellaceae</taxon>
        <taxon>Denitrobacterium</taxon>
    </lineage>
</organism>
<name>A0A172RXN5_9ACTN</name>
<dbReference type="EMBL" id="FOEC01000007">
    <property type="protein sequence ID" value="SEO80657.1"/>
    <property type="molecule type" value="Genomic_DNA"/>
</dbReference>
<dbReference type="InterPro" id="IPR003772">
    <property type="entry name" value="YceD"/>
</dbReference>
<dbReference type="AlphaFoldDB" id="A0A172RXN5"/>
<dbReference type="STRING" id="79604.AAY81_04225"/>
<dbReference type="PANTHER" id="PTHR34374">
    <property type="entry name" value="LARGE RIBOSOMAL RNA SUBUNIT ACCUMULATION PROTEIN YCED HOMOLOG 1, CHLOROPLASTIC"/>
    <property type="match status" value="1"/>
</dbReference>
<protein>
    <recommendedName>
        <fullName evidence="3">Metal-binding protein</fullName>
    </recommendedName>
</protein>
<dbReference type="Pfam" id="PF02620">
    <property type="entry name" value="YceD"/>
    <property type="match status" value="1"/>
</dbReference>
<dbReference type="Proteomes" id="UP000182975">
    <property type="component" value="Unassembled WGS sequence"/>
</dbReference>
<dbReference type="KEGG" id="ddt:AAY81_04225"/>
<proteinExistence type="predicted"/>
<evidence type="ECO:0000313" key="2">
    <source>
        <dbReference type="Proteomes" id="UP000182975"/>
    </source>
</evidence>
<accession>A0A172RXN5</accession>
<dbReference type="PATRIC" id="fig|79604.3.peg.863"/>
<dbReference type="PANTHER" id="PTHR34374:SF1">
    <property type="entry name" value="LARGE RIBOSOMAL RNA SUBUNIT ACCUMULATION PROTEIN YCED HOMOLOG 1, CHLOROPLASTIC"/>
    <property type="match status" value="1"/>
</dbReference>
<evidence type="ECO:0008006" key="3">
    <source>
        <dbReference type="Google" id="ProtNLM"/>
    </source>
</evidence>
<dbReference type="RefSeq" id="WP_066661744.1">
    <property type="nucleotide sequence ID" value="NZ_CP011402.1"/>
</dbReference>
<gene>
    <name evidence="1" type="ORF">SAMN02910314_01264</name>
</gene>
<reference evidence="2" key="1">
    <citation type="submission" date="2016-10" db="EMBL/GenBank/DDBJ databases">
        <authorList>
            <person name="Varghese N."/>
        </authorList>
    </citation>
    <scope>NUCLEOTIDE SEQUENCE [LARGE SCALE GENOMIC DNA]</scope>
    <source>
        <strain evidence="2">DSM 21843</strain>
    </source>
</reference>
<sequence>MDSTTIEIPSELFAPAESSSYSGVFELPELVAGPDVYAFAEPLAWNVIVSNTGDALLVSGTVTGLATTACARCLDPIEVDFQGDIEGYFLIGEAETPEDMDEDEFERLDDSNTIDLVPLMKAALLVDTPLVPLCRDDCKGICPDCGANLNEGDCGCASKREAERLAEAEAANPFAALKNLTFDE</sequence>